<evidence type="ECO:0000313" key="2">
    <source>
        <dbReference type="EMBL" id="CAB3805064.1"/>
    </source>
</evidence>
<sequence length="82" mass="9215">MDRLERAWTTFMAWHWLARRAAVALACYVLAMLGVWFYAEGLQGAGKLLFAAGSIGFGWAVGFFFAVGTAISLLFRCRRMFL</sequence>
<evidence type="ECO:0000256" key="1">
    <source>
        <dbReference type="SAM" id="Phobius"/>
    </source>
</evidence>
<name>A0A6J5GPY6_9BURK</name>
<dbReference type="Proteomes" id="UP000494119">
    <property type="component" value="Unassembled WGS sequence"/>
</dbReference>
<organism evidence="2 3">
    <name type="scientific">Paraburkholderia caffeinitolerans</name>
    <dbReference type="NCBI Taxonomy" id="1723730"/>
    <lineage>
        <taxon>Bacteria</taxon>
        <taxon>Pseudomonadati</taxon>
        <taxon>Pseudomonadota</taxon>
        <taxon>Betaproteobacteria</taxon>
        <taxon>Burkholderiales</taxon>
        <taxon>Burkholderiaceae</taxon>
        <taxon>Paraburkholderia</taxon>
    </lineage>
</organism>
<proteinExistence type="predicted"/>
<evidence type="ECO:0000313" key="3">
    <source>
        <dbReference type="Proteomes" id="UP000494119"/>
    </source>
</evidence>
<keyword evidence="1" id="KW-0472">Membrane</keyword>
<protein>
    <submittedName>
        <fullName evidence="2">Uncharacterized protein</fullName>
    </submittedName>
</protein>
<dbReference type="AlphaFoldDB" id="A0A6J5GPY6"/>
<keyword evidence="1" id="KW-1133">Transmembrane helix</keyword>
<reference evidence="2 3" key="1">
    <citation type="submission" date="2020-04" db="EMBL/GenBank/DDBJ databases">
        <authorList>
            <person name="De Canck E."/>
        </authorList>
    </citation>
    <scope>NUCLEOTIDE SEQUENCE [LARGE SCALE GENOMIC DNA]</scope>
    <source>
        <strain evidence="2 3">LMG 28688</strain>
    </source>
</reference>
<feature type="transmembrane region" description="Helical" evidence="1">
    <location>
        <begin position="21"/>
        <end position="39"/>
    </location>
</feature>
<keyword evidence="1" id="KW-0812">Transmembrane</keyword>
<accession>A0A6J5GPY6</accession>
<feature type="transmembrane region" description="Helical" evidence="1">
    <location>
        <begin position="51"/>
        <end position="75"/>
    </location>
</feature>
<keyword evidence="3" id="KW-1185">Reference proteome</keyword>
<dbReference type="EMBL" id="CADIKL010000045">
    <property type="protein sequence ID" value="CAB3805064.1"/>
    <property type="molecule type" value="Genomic_DNA"/>
</dbReference>
<dbReference type="RefSeq" id="WP_175197773.1">
    <property type="nucleotide sequence ID" value="NZ_CADIKL010000045.1"/>
</dbReference>
<gene>
    <name evidence="2" type="ORF">LMG28688_06100</name>
</gene>